<dbReference type="KEGG" id="lgi:LOTGIDRAFT_147444"/>
<accession>V4APJ6</accession>
<organism evidence="1 2">
    <name type="scientific">Lottia gigantea</name>
    <name type="common">Giant owl limpet</name>
    <dbReference type="NCBI Taxonomy" id="225164"/>
    <lineage>
        <taxon>Eukaryota</taxon>
        <taxon>Metazoa</taxon>
        <taxon>Spiralia</taxon>
        <taxon>Lophotrochozoa</taxon>
        <taxon>Mollusca</taxon>
        <taxon>Gastropoda</taxon>
        <taxon>Patellogastropoda</taxon>
        <taxon>Lottioidea</taxon>
        <taxon>Lottiidae</taxon>
        <taxon>Lottia</taxon>
    </lineage>
</organism>
<evidence type="ECO:0000313" key="2">
    <source>
        <dbReference type="Proteomes" id="UP000030746"/>
    </source>
</evidence>
<dbReference type="HOGENOM" id="CLU_2533960_0_0_1"/>
<dbReference type="AlphaFoldDB" id="V4APJ6"/>
<name>V4APJ6_LOTGI</name>
<keyword evidence="2" id="KW-1185">Reference proteome</keyword>
<sequence>ISRYCCRLVYIISGWGILLVDDVYYYEMVYIISRWCILVYIDGRCCRFVYIISRWCRLVKVCAHYNIPIMSHFSLLPKHHRVAE</sequence>
<dbReference type="EMBL" id="KB201644">
    <property type="protein sequence ID" value="ESO95556.1"/>
    <property type="molecule type" value="Genomic_DNA"/>
</dbReference>
<dbReference type="Proteomes" id="UP000030746">
    <property type="component" value="Unassembled WGS sequence"/>
</dbReference>
<gene>
    <name evidence="1" type="ORF">LOTGIDRAFT_147444</name>
</gene>
<protein>
    <submittedName>
        <fullName evidence="1">Uncharacterized protein</fullName>
    </submittedName>
</protein>
<evidence type="ECO:0000313" key="1">
    <source>
        <dbReference type="EMBL" id="ESO95556.1"/>
    </source>
</evidence>
<dbReference type="GeneID" id="20235254"/>
<reference evidence="1 2" key="1">
    <citation type="journal article" date="2013" name="Nature">
        <title>Insights into bilaterian evolution from three spiralian genomes.</title>
        <authorList>
            <person name="Simakov O."/>
            <person name="Marletaz F."/>
            <person name="Cho S.J."/>
            <person name="Edsinger-Gonzales E."/>
            <person name="Havlak P."/>
            <person name="Hellsten U."/>
            <person name="Kuo D.H."/>
            <person name="Larsson T."/>
            <person name="Lv J."/>
            <person name="Arendt D."/>
            <person name="Savage R."/>
            <person name="Osoegawa K."/>
            <person name="de Jong P."/>
            <person name="Grimwood J."/>
            <person name="Chapman J.A."/>
            <person name="Shapiro H."/>
            <person name="Aerts A."/>
            <person name="Otillar R.P."/>
            <person name="Terry A.Y."/>
            <person name="Boore J.L."/>
            <person name="Grigoriev I.V."/>
            <person name="Lindberg D.R."/>
            <person name="Seaver E.C."/>
            <person name="Weisblat D.A."/>
            <person name="Putnam N.H."/>
            <person name="Rokhsar D.S."/>
        </authorList>
    </citation>
    <scope>NUCLEOTIDE SEQUENCE [LARGE SCALE GENOMIC DNA]</scope>
</reference>
<feature type="non-terminal residue" evidence="1">
    <location>
        <position position="1"/>
    </location>
</feature>
<dbReference type="CTD" id="20235254"/>
<proteinExistence type="predicted"/>
<dbReference type="RefSeq" id="XP_009053756.1">
    <property type="nucleotide sequence ID" value="XM_009055508.1"/>
</dbReference>